<evidence type="ECO:0000313" key="3">
    <source>
        <dbReference type="Proteomes" id="UP000712281"/>
    </source>
</evidence>
<name>A0A8S9HU00_BRACR</name>
<protein>
    <submittedName>
        <fullName evidence="2">Uncharacterized protein</fullName>
    </submittedName>
</protein>
<dbReference type="Proteomes" id="UP000712281">
    <property type="component" value="Unassembled WGS sequence"/>
</dbReference>
<dbReference type="EMBL" id="QGKW02001940">
    <property type="protein sequence ID" value="KAF2558358.1"/>
    <property type="molecule type" value="Genomic_DNA"/>
</dbReference>
<dbReference type="AlphaFoldDB" id="A0A8S9HU00"/>
<comment type="caution">
    <text evidence="2">The sequence shown here is derived from an EMBL/GenBank/DDBJ whole genome shotgun (WGS) entry which is preliminary data.</text>
</comment>
<evidence type="ECO:0000313" key="2">
    <source>
        <dbReference type="EMBL" id="KAF2558358.1"/>
    </source>
</evidence>
<dbReference type="EMBL" id="QGKY02001925">
    <property type="protein sequence ID" value="KAF2549575.1"/>
    <property type="molecule type" value="Genomic_DNA"/>
</dbReference>
<reference evidence="2" key="1">
    <citation type="submission" date="2019-12" db="EMBL/GenBank/DDBJ databases">
        <title>Genome sequencing and annotation of Brassica cretica.</title>
        <authorList>
            <person name="Studholme D.J."/>
            <person name="Sarris P.F."/>
        </authorList>
    </citation>
    <scope>NUCLEOTIDE SEQUENCE</scope>
    <source>
        <strain evidence="2">PFS-001/15</strain>
        <strain evidence="1">PFS-102/07</strain>
        <tissue evidence="2">Leaf</tissue>
    </source>
</reference>
<accession>A0A8S9HU00</accession>
<evidence type="ECO:0000313" key="1">
    <source>
        <dbReference type="EMBL" id="KAF2549575.1"/>
    </source>
</evidence>
<organism evidence="2 3">
    <name type="scientific">Brassica cretica</name>
    <name type="common">Mustard</name>
    <dbReference type="NCBI Taxonomy" id="69181"/>
    <lineage>
        <taxon>Eukaryota</taxon>
        <taxon>Viridiplantae</taxon>
        <taxon>Streptophyta</taxon>
        <taxon>Embryophyta</taxon>
        <taxon>Tracheophyta</taxon>
        <taxon>Spermatophyta</taxon>
        <taxon>Magnoliopsida</taxon>
        <taxon>eudicotyledons</taxon>
        <taxon>Gunneridae</taxon>
        <taxon>Pentapetalae</taxon>
        <taxon>rosids</taxon>
        <taxon>malvids</taxon>
        <taxon>Brassicales</taxon>
        <taxon>Brassicaceae</taxon>
        <taxon>Brassiceae</taxon>
        <taxon>Brassica</taxon>
    </lineage>
</organism>
<sequence>MWQIGLGCGHVAHLRSWRSCRTKLRRGRGVGAQDRARLQGKSRVHGTVKNSSYGQGRYKTMVVESFIVDGDAVELSSRHAMKQLGSEVPFAVEVEDEEELTTNHLVGSQAILSSRTSKMLLKVESQFEVTFFFSRGCTL</sequence>
<gene>
    <name evidence="2" type="ORF">F2Q68_00016642</name>
    <name evidence="1" type="ORF">F2Q70_00022477</name>
</gene>
<proteinExistence type="predicted"/>